<keyword evidence="2" id="KW-1185">Reference proteome</keyword>
<name>A0AAD9LNU4_9STRA</name>
<evidence type="ECO:0000313" key="1">
    <source>
        <dbReference type="EMBL" id="KAK1944258.1"/>
    </source>
</evidence>
<dbReference type="InterPro" id="IPR029058">
    <property type="entry name" value="AB_hydrolase_fold"/>
</dbReference>
<dbReference type="Gene3D" id="3.40.50.1820">
    <property type="entry name" value="alpha/beta hydrolase"/>
    <property type="match status" value="1"/>
</dbReference>
<dbReference type="Proteomes" id="UP001259832">
    <property type="component" value="Unassembled WGS sequence"/>
</dbReference>
<accession>A0AAD9LNU4</accession>
<proteinExistence type="predicted"/>
<comment type="caution">
    <text evidence="1">The sequence shown here is derived from an EMBL/GenBank/DDBJ whole genome shotgun (WGS) entry which is preliminary data.</text>
</comment>
<gene>
    <name evidence="1" type="ORF">P3T76_004170</name>
</gene>
<protein>
    <submittedName>
        <fullName evidence="1">Uncharacterized protein</fullName>
    </submittedName>
</protein>
<reference evidence="1" key="1">
    <citation type="submission" date="2023-08" db="EMBL/GenBank/DDBJ databases">
        <title>Reference Genome Resource for the Citrus Pathogen Phytophthora citrophthora.</title>
        <authorList>
            <person name="Moller H."/>
            <person name="Coetzee B."/>
            <person name="Rose L.J."/>
            <person name="Van Niekerk J.M."/>
        </authorList>
    </citation>
    <scope>NUCLEOTIDE SEQUENCE</scope>
    <source>
        <strain evidence="1">STE-U-9442</strain>
    </source>
</reference>
<dbReference type="SUPFAM" id="SSF53474">
    <property type="entry name" value="alpha/beta-Hydrolases"/>
    <property type="match status" value="1"/>
</dbReference>
<organism evidence="1 2">
    <name type="scientific">Phytophthora citrophthora</name>
    <dbReference type="NCBI Taxonomy" id="4793"/>
    <lineage>
        <taxon>Eukaryota</taxon>
        <taxon>Sar</taxon>
        <taxon>Stramenopiles</taxon>
        <taxon>Oomycota</taxon>
        <taxon>Peronosporomycetes</taxon>
        <taxon>Peronosporales</taxon>
        <taxon>Peronosporaceae</taxon>
        <taxon>Phytophthora</taxon>
    </lineage>
</organism>
<evidence type="ECO:0000313" key="2">
    <source>
        <dbReference type="Proteomes" id="UP001259832"/>
    </source>
</evidence>
<dbReference type="AlphaFoldDB" id="A0AAD9LNU4"/>
<sequence>MGQHTNGEDIIVVGWSYGTMLGERLMHLDPPEVVGYVLDGIAASMGAWSTEFPYYSNWDSDCGEVADRFLSMCQEDEETAARFEEKGLRGRLST</sequence>
<dbReference type="EMBL" id="JASMQC010000006">
    <property type="protein sequence ID" value="KAK1944258.1"/>
    <property type="molecule type" value="Genomic_DNA"/>
</dbReference>